<comment type="caution">
    <text evidence="14">The sequence shown here is derived from an EMBL/GenBank/DDBJ whole genome shotgun (WGS) entry which is preliminary data.</text>
</comment>
<dbReference type="STRING" id="485913.Krac_10203"/>
<dbReference type="Pfam" id="PF00672">
    <property type="entry name" value="HAMP"/>
    <property type="match status" value="1"/>
</dbReference>
<dbReference type="PANTHER" id="PTHR45436">
    <property type="entry name" value="SENSOR HISTIDINE KINASE YKOH"/>
    <property type="match status" value="1"/>
</dbReference>
<dbReference type="SUPFAM" id="SSF55874">
    <property type="entry name" value="ATPase domain of HSP90 chaperone/DNA topoisomerase II/histidine kinase"/>
    <property type="match status" value="1"/>
</dbReference>
<dbReference type="SMART" id="SM00304">
    <property type="entry name" value="HAMP"/>
    <property type="match status" value="1"/>
</dbReference>
<dbReference type="InterPro" id="IPR003661">
    <property type="entry name" value="HisK_dim/P_dom"/>
</dbReference>
<reference evidence="14 15" key="1">
    <citation type="journal article" date="2011" name="Stand. Genomic Sci.">
        <title>Non-contiguous finished genome sequence and contextual data of the filamentous soil bacterium Ktedonobacter racemifer type strain (SOSP1-21).</title>
        <authorList>
            <person name="Chang Y.J."/>
            <person name="Land M."/>
            <person name="Hauser L."/>
            <person name="Chertkov O."/>
            <person name="Del Rio T.G."/>
            <person name="Nolan M."/>
            <person name="Copeland A."/>
            <person name="Tice H."/>
            <person name="Cheng J.F."/>
            <person name="Lucas S."/>
            <person name="Han C."/>
            <person name="Goodwin L."/>
            <person name="Pitluck S."/>
            <person name="Ivanova N."/>
            <person name="Ovchinikova G."/>
            <person name="Pati A."/>
            <person name="Chen A."/>
            <person name="Palaniappan K."/>
            <person name="Mavromatis K."/>
            <person name="Liolios K."/>
            <person name="Brettin T."/>
            <person name="Fiebig A."/>
            <person name="Rohde M."/>
            <person name="Abt B."/>
            <person name="Goker M."/>
            <person name="Detter J.C."/>
            <person name="Woyke T."/>
            <person name="Bristow J."/>
            <person name="Eisen J.A."/>
            <person name="Markowitz V."/>
            <person name="Hugenholtz P."/>
            <person name="Kyrpides N.C."/>
            <person name="Klenk H.P."/>
            <person name="Lapidus A."/>
        </authorList>
    </citation>
    <scope>NUCLEOTIDE SEQUENCE [LARGE SCALE GENOMIC DNA]</scope>
    <source>
        <strain evidence="15">DSM 44963</strain>
    </source>
</reference>
<keyword evidence="6 11" id="KW-0812">Transmembrane</keyword>
<evidence type="ECO:0000256" key="2">
    <source>
        <dbReference type="ARBA" id="ARBA00004370"/>
    </source>
</evidence>
<evidence type="ECO:0000256" key="1">
    <source>
        <dbReference type="ARBA" id="ARBA00000085"/>
    </source>
</evidence>
<dbReference type="CDD" id="cd00082">
    <property type="entry name" value="HisKA"/>
    <property type="match status" value="1"/>
</dbReference>
<feature type="domain" description="HAMP" evidence="13">
    <location>
        <begin position="189"/>
        <end position="243"/>
    </location>
</feature>
<name>D6TG12_KTERA</name>
<dbReference type="InterPro" id="IPR004358">
    <property type="entry name" value="Sig_transdc_His_kin-like_C"/>
</dbReference>
<evidence type="ECO:0000256" key="6">
    <source>
        <dbReference type="ARBA" id="ARBA00022692"/>
    </source>
</evidence>
<evidence type="ECO:0000256" key="8">
    <source>
        <dbReference type="ARBA" id="ARBA00022989"/>
    </source>
</evidence>
<dbReference type="InterPro" id="IPR036097">
    <property type="entry name" value="HisK_dim/P_sf"/>
</dbReference>
<keyword evidence="15" id="KW-1185">Reference proteome</keyword>
<protein>
    <recommendedName>
        <fullName evidence="3">histidine kinase</fullName>
        <ecNumber evidence="3">2.7.13.3</ecNumber>
    </recommendedName>
</protein>
<evidence type="ECO:0000256" key="4">
    <source>
        <dbReference type="ARBA" id="ARBA00022553"/>
    </source>
</evidence>
<keyword evidence="5" id="KW-0808">Transferase</keyword>
<dbReference type="OrthoDB" id="9786919at2"/>
<dbReference type="EC" id="2.7.13.3" evidence="3"/>
<dbReference type="CDD" id="cd06225">
    <property type="entry name" value="HAMP"/>
    <property type="match status" value="1"/>
</dbReference>
<comment type="subcellular location">
    <subcellularLocation>
        <location evidence="2">Membrane</location>
    </subcellularLocation>
</comment>
<dbReference type="SMART" id="SM00388">
    <property type="entry name" value="HisKA"/>
    <property type="match status" value="1"/>
</dbReference>
<dbReference type="SMART" id="SM00387">
    <property type="entry name" value="HATPase_c"/>
    <property type="match status" value="1"/>
</dbReference>
<feature type="domain" description="Histidine kinase" evidence="12">
    <location>
        <begin position="258"/>
        <end position="473"/>
    </location>
</feature>
<dbReference type="GO" id="GO:0005886">
    <property type="term" value="C:plasma membrane"/>
    <property type="evidence" value="ECO:0007669"/>
    <property type="project" value="TreeGrafter"/>
</dbReference>
<dbReference type="Pfam" id="PF00512">
    <property type="entry name" value="HisKA"/>
    <property type="match status" value="1"/>
</dbReference>
<dbReference type="RefSeq" id="WP_007904863.1">
    <property type="nucleotide sequence ID" value="NZ_ADVG01000001.1"/>
</dbReference>
<dbReference type="Gene3D" id="1.10.287.130">
    <property type="match status" value="1"/>
</dbReference>
<dbReference type="PANTHER" id="PTHR45436:SF5">
    <property type="entry name" value="SENSOR HISTIDINE KINASE TRCS"/>
    <property type="match status" value="1"/>
</dbReference>
<dbReference type="InterPro" id="IPR003594">
    <property type="entry name" value="HATPase_dom"/>
</dbReference>
<evidence type="ECO:0000313" key="15">
    <source>
        <dbReference type="Proteomes" id="UP000004508"/>
    </source>
</evidence>
<dbReference type="Proteomes" id="UP000004508">
    <property type="component" value="Unassembled WGS sequence"/>
</dbReference>
<dbReference type="PRINTS" id="PR00344">
    <property type="entry name" value="BCTRLSENSOR"/>
</dbReference>
<accession>D6TG12</accession>
<evidence type="ECO:0000256" key="7">
    <source>
        <dbReference type="ARBA" id="ARBA00022777"/>
    </source>
</evidence>
<evidence type="ECO:0000313" key="14">
    <source>
        <dbReference type="EMBL" id="EFH88714.1"/>
    </source>
</evidence>
<dbReference type="FunFam" id="3.30.565.10:FF:000006">
    <property type="entry name" value="Sensor histidine kinase WalK"/>
    <property type="match status" value="1"/>
</dbReference>
<dbReference type="FunFam" id="1.10.287.130:FF:000001">
    <property type="entry name" value="Two-component sensor histidine kinase"/>
    <property type="match status" value="1"/>
</dbReference>
<keyword evidence="7 14" id="KW-0418">Kinase</keyword>
<dbReference type="Pfam" id="PF02518">
    <property type="entry name" value="HATPase_c"/>
    <property type="match status" value="1"/>
</dbReference>
<comment type="catalytic activity">
    <reaction evidence="1">
        <text>ATP + protein L-histidine = ADP + protein N-phospho-L-histidine.</text>
        <dbReference type="EC" id="2.7.13.3"/>
    </reaction>
</comment>
<organism evidence="14 15">
    <name type="scientific">Ktedonobacter racemifer DSM 44963</name>
    <dbReference type="NCBI Taxonomy" id="485913"/>
    <lineage>
        <taxon>Bacteria</taxon>
        <taxon>Bacillati</taxon>
        <taxon>Chloroflexota</taxon>
        <taxon>Ktedonobacteria</taxon>
        <taxon>Ktedonobacterales</taxon>
        <taxon>Ktedonobacteraceae</taxon>
        <taxon>Ktedonobacter</taxon>
    </lineage>
</organism>
<dbReference type="InterPro" id="IPR036890">
    <property type="entry name" value="HATPase_C_sf"/>
</dbReference>
<dbReference type="InterPro" id="IPR005467">
    <property type="entry name" value="His_kinase_dom"/>
</dbReference>
<dbReference type="GO" id="GO:0000155">
    <property type="term" value="F:phosphorelay sensor kinase activity"/>
    <property type="evidence" value="ECO:0007669"/>
    <property type="project" value="InterPro"/>
</dbReference>
<feature type="transmembrane region" description="Helical" evidence="11">
    <location>
        <begin position="20"/>
        <end position="41"/>
    </location>
</feature>
<dbReference type="FunCoup" id="D6TG12">
    <property type="interactions" value="130"/>
</dbReference>
<evidence type="ECO:0000256" key="9">
    <source>
        <dbReference type="ARBA" id="ARBA00023012"/>
    </source>
</evidence>
<dbReference type="Gene3D" id="3.30.565.10">
    <property type="entry name" value="Histidine kinase-like ATPase, C-terminal domain"/>
    <property type="match status" value="1"/>
</dbReference>
<dbReference type="SUPFAM" id="SSF47384">
    <property type="entry name" value="Homodimeric domain of signal transducing histidine kinase"/>
    <property type="match status" value="1"/>
</dbReference>
<keyword evidence="8 11" id="KW-1133">Transmembrane helix</keyword>
<dbReference type="EMBL" id="ADVG01000001">
    <property type="protein sequence ID" value="EFH88714.1"/>
    <property type="molecule type" value="Genomic_DNA"/>
</dbReference>
<evidence type="ECO:0000256" key="3">
    <source>
        <dbReference type="ARBA" id="ARBA00012438"/>
    </source>
</evidence>
<evidence type="ECO:0000259" key="12">
    <source>
        <dbReference type="PROSITE" id="PS50109"/>
    </source>
</evidence>
<keyword evidence="10 11" id="KW-0472">Membrane</keyword>
<dbReference type="CDD" id="cd00075">
    <property type="entry name" value="HATPase"/>
    <property type="match status" value="1"/>
</dbReference>
<dbReference type="PROSITE" id="PS50885">
    <property type="entry name" value="HAMP"/>
    <property type="match status" value="1"/>
</dbReference>
<dbReference type="InterPro" id="IPR003660">
    <property type="entry name" value="HAMP_dom"/>
</dbReference>
<proteinExistence type="predicted"/>
<dbReference type="AlphaFoldDB" id="D6TG12"/>
<sequence length="474" mass="52378">MSTRTRLAHWFGLIRTRLTLWIITILAVGLLVFIGTTLIIARQLLNNFGEKRLQQSVSSLSVALAQEPGLSPTLVQSQLNAFSSSEIFLQYQDRQGKPIASSTNLGRKVFPLAPLRPAIAAGRFASLTIDRTPFLLYGQAIVVKGQVQGYIIAASASAGDSESWIFTLMYSGVCVMLTLVAVLVWLLVRRTLRPLEQLAESASHIAQTRDHALRVQMQGRPDEINSLARTINGMLHALEEAYQHVQQVNDLQRRFLADASHELRTPLTIMLSSLELMKKEEGRDPEFQTNALENISTEAERMARLTTRLLLLARTDARAPFAPQPLLIVDIISEAYRQGCPSHRKIAMQCQGLETLEDAVVSGNADYLKQVFLILLENACKYTPDGGQVTIIGERKERELVVTVADTGIGIAQDDVPRLFERFYRAPNASIQPGMGLGLSIALSIVEQHNGTIKVESTLGQGSRFTISLPLLNE</sequence>
<dbReference type="SUPFAM" id="SSF158472">
    <property type="entry name" value="HAMP domain-like"/>
    <property type="match status" value="1"/>
</dbReference>
<dbReference type="PROSITE" id="PS50109">
    <property type="entry name" value="HIS_KIN"/>
    <property type="match status" value="1"/>
</dbReference>
<feature type="transmembrane region" description="Helical" evidence="11">
    <location>
        <begin position="164"/>
        <end position="188"/>
    </location>
</feature>
<dbReference type="InterPro" id="IPR050428">
    <property type="entry name" value="TCS_sensor_his_kinase"/>
</dbReference>
<keyword evidence="9" id="KW-0902">Two-component regulatory system</keyword>
<dbReference type="InParanoid" id="D6TG12"/>
<evidence type="ECO:0000256" key="5">
    <source>
        <dbReference type="ARBA" id="ARBA00022679"/>
    </source>
</evidence>
<evidence type="ECO:0000259" key="13">
    <source>
        <dbReference type="PROSITE" id="PS50885"/>
    </source>
</evidence>
<evidence type="ECO:0000256" key="10">
    <source>
        <dbReference type="ARBA" id="ARBA00023136"/>
    </source>
</evidence>
<keyword evidence="4" id="KW-0597">Phosphoprotein</keyword>
<dbReference type="eggNOG" id="COG5002">
    <property type="taxonomic scope" value="Bacteria"/>
</dbReference>
<gene>
    <name evidence="14" type="ORF">Krac_10203</name>
</gene>
<evidence type="ECO:0000256" key="11">
    <source>
        <dbReference type="SAM" id="Phobius"/>
    </source>
</evidence>
<dbReference type="Gene3D" id="6.10.340.10">
    <property type="match status" value="1"/>
</dbReference>